<evidence type="ECO:0000313" key="2">
    <source>
        <dbReference type="EMBL" id="KOT36134.1"/>
    </source>
</evidence>
<evidence type="ECO:0000313" key="3">
    <source>
        <dbReference type="Proteomes" id="UP000037773"/>
    </source>
</evidence>
<proteinExistence type="predicted"/>
<gene>
    <name evidence="2" type="ORF">ADK41_23210</name>
</gene>
<feature type="compositionally biased region" description="Low complexity" evidence="1">
    <location>
        <begin position="11"/>
        <end position="24"/>
    </location>
</feature>
<organism evidence="2 3">
    <name type="scientific">Streptomyces caelestis</name>
    <dbReference type="NCBI Taxonomy" id="36816"/>
    <lineage>
        <taxon>Bacteria</taxon>
        <taxon>Bacillati</taxon>
        <taxon>Actinomycetota</taxon>
        <taxon>Actinomycetes</taxon>
        <taxon>Kitasatosporales</taxon>
        <taxon>Streptomycetaceae</taxon>
        <taxon>Streptomyces</taxon>
    </lineage>
</organism>
<dbReference type="RefSeq" id="WP_030834329.1">
    <property type="nucleotide sequence ID" value="NZ_LGCN01000209.1"/>
</dbReference>
<name>A0A0M8QJD6_9ACTN</name>
<sequence>MEIPCSSPQPSRAGAAAIRSSAKRPYSPEPPFARTFSGSARTSSADAAPEARCSAVGDPRIR</sequence>
<protein>
    <submittedName>
        <fullName evidence="2">Uncharacterized protein</fullName>
    </submittedName>
</protein>
<dbReference type="EMBL" id="LGCN01000209">
    <property type="protein sequence ID" value="KOT36134.1"/>
    <property type="molecule type" value="Genomic_DNA"/>
</dbReference>
<dbReference type="Proteomes" id="UP000037773">
    <property type="component" value="Unassembled WGS sequence"/>
</dbReference>
<feature type="region of interest" description="Disordered" evidence="1">
    <location>
        <begin position="1"/>
        <end position="62"/>
    </location>
</feature>
<accession>A0A0M8QJD6</accession>
<feature type="compositionally biased region" description="Polar residues" evidence="1">
    <location>
        <begin position="36"/>
        <end position="45"/>
    </location>
</feature>
<comment type="caution">
    <text evidence="2">The sequence shown here is derived from an EMBL/GenBank/DDBJ whole genome shotgun (WGS) entry which is preliminary data.</text>
</comment>
<keyword evidence="3" id="KW-1185">Reference proteome</keyword>
<dbReference type="AlphaFoldDB" id="A0A0M8QJD6"/>
<feature type="compositionally biased region" description="Polar residues" evidence="1">
    <location>
        <begin position="1"/>
        <end position="10"/>
    </location>
</feature>
<reference evidence="2 3" key="1">
    <citation type="submission" date="2015-07" db="EMBL/GenBank/DDBJ databases">
        <authorList>
            <person name="Noorani M."/>
        </authorList>
    </citation>
    <scope>NUCLEOTIDE SEQUENCE [LARGE SCALE GENOMIC DNA]</scope>
    <source>
        <strain evidence="2 3">NRRL B-24567</strain>
    </source>
</reference>
<evidence type="ECO:0000256" key="1">
    <source>
        <dbReference type="SAM" id="MobiDB-lite"/>
    </source>
</evidence>